<dbReference type="SMART" id="SM00382">
    <property type="entry name" value="AAA"/>
    <property type="match status" value="1"/>
</dbReference>
<dbReference type="Proteomes" id="UP000727857">
    <property type="component" value="Unassembled WGS sequence"/>
</dbReference>
<evidence type="ECO:0000259" key="5">
    <source>
        <dbReference type="PROSITE" id="PS50893"/>
    </source>
</evidence>
<keyword evidence="2" id="KW-0813">Transport</keyword>
<gene>
    <name evidence="6" type="ORF">IAB16_02420</name>
</gene>
<comment type="similarity">
    <text evidence="1">Belongs to the ABC transporter superfamily.</text>
</comment>
<evidence type="ECO:0000256" key="2">
    <source>
        <dbReference type="ARBA" id="ARBA00022448"/>
    </source>
</evidence>
<dbReference type="PANTHER" id="PTHR43335">
    <property type="entry name" value="ABC TRANSPORTER, ATP-BINDING PROTEIN"/>
    <property type="match status" value="1"/>
</dbReference>
<evidence type="ECO:0000256" key="1">
    <source>
        <dbReference type="ARBA" id="ARBA00005417"/>
    </source>
</evidence>
<feature type="domain" description="ABC transporter" evidence="5">
    <location>
        <begin position="5"/>
        <end position="250"/>
    </location>
</feature>
<dbReference type="PROSITE" id="PS50893">
    <property type="entry name" value="ABC_TRANSPORTER_2"/>
    <property type="match status" value="1"/>
</dbReference>
<dbReference type="InterPro" id="IPR003593">
    <property type="entry name" value="AAA+_ATPase"/>
</dbReference>
<protein>
    <submittedName>
        <fullName evidence="6">ABC transporter ATP-binding protein</fullName>
    </submittedName>
</protein>
<dbReference type="AlphaFoldDB" id="A0A940DI48"/>
<evidence type="ECO:0000313" key="6">
    <source>
        <dbReference type="EMBL" id="MBO8423860.1"/>
    </source>
</evidence>
<reference evidence="6" key="1">
    <citation type="submission" date="2020-10" db="EMBL/GenBank/DDBJ databases">
        <authorList>
            <person name="Gilroy R."/>
        </authorList>
    </citation>
    <scope>NUCLEOTIDE SEQUENCE</scope>
    <source>
        <strain evidence="6">517</strain>
    </source>
</reference>
<dbReference type="Pfam" id="PF00005">
    <property type="entry name" value="ABC_tran"/>
    <property type="match status" value="1"/>
</dbReference>
<reference evidence="6" key="2">
    <citation type="journal article" date="2021" name="PeerJ">
        <title>Extensive microbial diversity within the chicken gut microbiome revealed by metagenomics and culture.</title>
        <authorList>
            <person name="Gilroy R."/>
            <person name="Ravi A."/>
            <person name="Getino M."/>
            <person name="Pursley I."/>
            <person name="Horton D.L."/>
            <person name="Alikhan N.F."/>
            <person name="Baker D."/>
            <person name="Gharbi K."/>
            <person name="Hall N."/>
            <person name="Watson M."/>
            <person name="Adriaenssens E.M."/>
            <person name="Foster-Nyarko E."/>
            <person name="Jarju S."/>
            <person name="Secka A."/>
            <person name="Antonio M."/>
            <person name="Oren A."/>
            <person name="Chaudhuri R.R."/>
            <person name="La Ragione R."/>
            <person name="Hildebrand F."/>
            <person name="Pallen M.J."/>
        </authorList>
    </citation>
    <scope>NUCLEOTIDE SEQUENCE</scope>
    <source>
        <strain evidence="6">517</strain>
    </source>
</reference>
<dbReference type="Gene3D" id="3.40.50.300">
    <property type="entry name" value="P-loop containing nucleotide triphosphate hydrolases"/>
    <property type="match status" value="1"/>
</dbReference>
<organism evidence="6 7">
    <name type="scientific">Candidatus Stercoripulliclostridium pullicola</name>
    <dbReference type="NCBI Taxonomy" id="2840953"/>
    <lineage>
        <taxon>Bacteria</taxon>
        <taxon>Bacillati</taxon>
        <taxon>Bacillota</taxon>
        <taxon>Clostridia</taxon>
        <taxon>Eubacteriales</taxon>
        <taxon>Candidatus Stercoripulliclostridium</taxon>
    </lineage>
</organism>
<comment type="caution">
    <text evidence="6">The sequence shown here is derived from an EMBL/GenBank/DDBJ whole genome shotgun (WGS) entry which is preliminary data.</text>
</comment>
<proteinExistence type="inferred from homology"/>
<keyword evidence="3" id="KW-0547">Nucleotide-binding</keyword>
<evidence type="ECO:0000256" key="4">
    <source>
        <dbReference type="ARBA" id="ARBA00022840"/>
    </source>
</evidence>
<sequence length="323" mass="35261">MSEVLKVVNLTKEYATFRGLGRTAPLRAVDNISFVVNSGEVVGFLGPNGAGKSTTIKMIAGLAAPTSGEVYIDGHDVVKDHHAAMKCVSGVIESPDMYPDRSALWNLKYYASLQFAKDKTKDKKHIVERIDGVLSLVGLKGRENDKVKTYSMGMKQRLGIAQALIEIPKLLVLDEPANGLDPDGIKEIRDLLRTLAVEYGVGVLVSSHQLAEMQLMCDRCLIINRGKIIEDRKIAELNVDAKGNVCIIVKTDKPKEAAAFVREKFAAEAEAGEGEVRVHSALKASDLTRELVLAGFNVYGVSEEEVRLEDLFMHAVHGGSEEE</sequence>
<dbReference type="PANTHER" id="PTHR43335:SF4">
    <property type="entry name" value="ABC TRANSPORTER, ATP-BINDING PROTEIN"/>
    <property type="match status" value="1"/>
</dbReference>
<name>A0A940DI48_9FIRM</name>
<dbReference type="EMBL" id="JADINF010000061">
    <property type="protein sequence ID" value="MBO8423860.1"/>
    <property type="molecule type" value="Genomic_DNA"/>
</dbReference>
<evidence type="ECO:0000256" key="3">
    <source>
        <dbReference type="ARBA" id="ARBA00022741"/>
    </source>
</evidence>
<dbReference type="InterPro" id="IPR027417">
    <property type="entry name" value="P-loop_NTPase"/>
</dbReference>
<accession>A0A940DI48</accession>
<dbReference type="GO" id="GO:0016887">
    <property type="term" value="F:ATP hydrolysis activity"/>
    <property type="evidence" value="ECO:0007669"/>
    <property type="project" value="InterPro"/>
</dbReference>
<dbReference type="SUPFAM" id="SSF52540">
    <property type="entry name" value="P-loop containing nucleoside triphosphate hydrolases"/>
    <property type="match status" value="1"/>
</dbReference>
<dbReference type="InterPro" id="IPR003439">
    <property type="entry name" value="ABC_transporter-like_ATP-bd"/>
</dbReference>
<dbReference type="GO" id="GO:0005524">
    <property type="term" value="F:ATP binding"/>
    <property type="evidence" value="ECO:0007669"/>
    <property type="project" value="UniProtKB-KW"/>
</dbReference>
<keyword evidence="4 6" id="KW-0067">ATP-binding</keyword>
<evidence type="ECO:0000313" key="7">
    <source>
        <dbReference type="Proteomes" id="UP000727857"/>
    </source>
</evidence>